<feature type="binding site" evidence="11">
    <location>
        <position position="695"/>
    </location>
    <ligand>
        <name>[4Fe-4S] cluster</name>
        <dbReference type="ChEBI" id="CHEBI:49883"/>
        <label>1</label>
    </ligand>
</feature>
<dbReference type="GO" id="GO:0030976">
    <property type="term" value="F:thiamine pyrophosphate binding"/>
    <property type="evidence" value="ECO:0007669"/>
    <property type="project" value="InterPro"/>
</dbReference>
<dbReference type="PIRSF" id="PIRSF000159">
    <property type="entry name" value="NifJ"/>
    <property type="match status" value="1"/>
</dbReference>
<dbReference type="Gene3D" id="3.40.50.970">
    <property type="match status" value="2"/>
</dbReference>
<dbReference type="Gene3D" id="3.30.70.20">
    <property type="match status" value="1"/>
</dbReference>
<dbReference type="CDD" id="cd03377">
    <property type="entry name" value="TPP_PFOR_PNO"/>
    <property type="match status" value="1"/>
</dbReference>
<feature type="site" description="Important for catalytic activity" evidence="10">
    <location>
        <position position="114"/>
    </location>
</feature>
<feature type="site" description="Important for catalytic activity" evidence="10">
    <location>
        <position position="1000"/>
    </location>
</feature>
<feature type="binding site" evidence="11">
    <location>
        <position position="689"/>
    </location>
    <ligand>
        <name>[4Fe-4S] cluster</name>
        <dbReference type="ChEBI" id="CHEBI:49883"/>
        <label>1</label>
    </ligand>
</feature>
<dbReference type="FunFam" id="3.40.50.970:FF:000041">
    <property type="entry name" value="Pyruvate:ferredoxin (Flavodoxin) oxidoreductase"/>
    <property type="match status" value="1"/>
</dbReference>
<dbReference type="SUPFAM" id="SSF52922">
    <property type="entry name" value="TK C-terminal domain-like"/>
    <property type="match status" value="1"/>
</dbReference>
<keyword evidence="2 9" id="KW-0813">Transport</keyword>
<protein>
    <recommendedName>
        <fullName evidence="9">Pyruvate:ferredoxin oxidoreductase</fullName>
        <ecNumber evidence="9">1.2.7.1</ecNumber>
    </recommendedName>
    <alternativeName>
        <fullName evidence="9">Pyruvate synthase</fullName>
    </alternativeName>
</protein>
<dbReference type="Pfam" id="PF10371">
    <property type="entry name" value="EKR"/>
    <property type="match status" value="1"/>
</dbReference>
<name>A0A0J1IRZ6_9FIRM</name>
<evidence type="ECO:0000256" key="5">
    <source>
        <dbReference type="ARBA" id="ARBA00022982"/>
    </source>
</evidence>
<dbReference type="Pfam" id="PF12838">
    <property type="entry name" value="Fer4_7"/>
    <property type="match status" value="1"/>
</dbReference>
<dbReference type="PROSITE" id="PS51379">
    <property type="entry name" value="4FE4S_FER_2"/>
    <property type="match status" value="2"/>
</dbReference>
<feature type="binding site" evidence="11">
    <location>
        <position position="755"/>
    </location>
    <ligand>
        <name>[4Fe-4S] cluster</name>
        <dbReference type="ChEBI" id="CHEBI:49883"/>
        <label>1</label>
    </ligand>
</feature>
<dbReference type="Proteomes" id="UP000036356">
    <property type="component" value="Unassembled WGS sequence"/>
</dbReference>
<feature type="binding site" evidence="11">
    <location>
        <position position="841"/>
    </location>
    <ligand>
        <name>[4Fe-4S] cluster</name>
        <dbReference type="ChEBI" id="CHEBI:49883"/>
        <label>3</label>
    </ligand>
</feature>
<evidence type="ECO:0000313" key="14">
    <source>
        <dbReference type="Proteomes" id="UP000036356"/>
    </source>
</evidence>
<dbReference type="InterPro" id="IPR019752">
    <property type="entry name" value="Pyrv/ketoisovalerate_OxRed_cat"/>
</dbReference>
<evidence type="ECO:0000256" key="3">
    <source>
        <dbReference type="ARBA" id="ARBA00022485"/>
    </source>
</evidence>
<comment type="caution">
    <text evidence="13">The sequence shown here is derived from an EMBL/GenBank/DDBJ whole genome shotgun (WGS) entry which is preliminary data.</text>
</comment>
<keyword evidence="4 11" id="KW-0479">Metal-binding</keyword>
<keyword evidence="13" id="KW-0670">Pyruvate</keyword>
<dbReference type="PROSITE" id="PS00198">
    <property type="entry name" value="4FE4S_FER_1"/>
    <property type="match status" value="1"/>
</dbReference>
<dbReference type="InterPro" id="IPR002869">
    <property type="entry name" value="Pyrv_flavodox_OxRed_cen"/>
</dbReference>
<dbReference type="PANTHER" id="PTHR32154">
    <property type="entry name" value="PYRUVATE-FLAVODOXIN OXIDOREDUCTASE-RELATED"/>
    <property type="match status" value="1"/>
</dbReference>
<dbReference type="Pfam" id="PF02775">
    <property type="entry name" value="TPP_enzyme_C"/>
    <property type="match status" value="1"/>
</dbReference>
<dbReference type="SMART" id="SM00890">
    <property type="entry name" value="EKR"/>
    <property type="match status" value="1"/>
</dbReference>
<evidence type="ECO:0000256" key="4">
    <source>
        <dbReference type="ARBA" id="ARBA00022723"/>
    </source>
</evidence>
<dbReference type="InterPro" id="IPR011895">
    <property type="entry name" value="Pyrv_flavodox_OxRed"/>
</dbReference>
<feature type="domain" description="4Fe-4S ferredoxin-type" evidence="12">
    <location>
        <begin position="680"/>
        <end position="709"/>
    </location>
</feature>
<dbReference type="GO" id="GO:0051539">
    <property type="term" value="F:4 iron, 4 sulfur cluster binding"/>
    <property type="evidence" value="ECO:0007669"/>
    <property type="project" value="UniProtKB-KW"/>
</dbReference>
<dbReference type="FunFam" id="3.30.70.20:FF:000022">
    <property type="entry name" value="Pyruvate:ferredoxin (Flavodoxin) oxidoreductase"/>
    <property type="match status" value="1"/>
</dbReference>
<dbReference type="GO" id="GO:0019164">
    <property type="term" value="F:pyruvate synthase activity"/>
    <property type="evidence" value="ECO:0007669"/>
    <property type="project" value="UniProtKB-EC"/>
</dbReference>
<feature type="binding site" evidence="11">
    <location>
        <position position="1075"/>
    </location>
    <ligand>
        <name>[4Fe-4S] cluster</name>
        <dbReference type="ChEBI" id="CHEBI:49883"/>
        <label>3</label>
    </ligand>
</feature>
<dbReference type="InterPro" id="IPR029061">
    <property type="entry name" value="THDP-binding"/>
</dbReference>
<proteinExistence type="inferred from homology"/>
<evidence type="ECO:0000256" key="11">
    <source>
        <dbReference type="PIRSR" id="PIRSR000159-50"/>
    </source>
</evidence>
<feature type="binding site" evidence="11">
    <location>
        <position position="699"/>
    </location>
    <ligand>
        <name>[4Fe-4S] cluster</name>
        <dbReference type="ChEBI" id="CHEBI:49883"/>
        <label>2</label>
    </ligand>
</feature>
<evidence type="ECO:0000256" key="1">
    <source>
        <dbReference type="ARBA" id="ARBA00009032"/>
    </source>
</evidence>
<dbReference type="GO" id="GO:0006979">
    <property type="term" value="P:response to oxidative stress"/>
    <property type="evidence" value="ECO:0007669"/>
    <property type="project" value="TreeGrafter"/>
</dbReference>
<evidence type="ECO:0000256" key="7">
    <source>
        <dbReference type="ARBA" id="ARBA00023004"/>
    </source>
</evidence>
<feature type="binding site" evidence="11">
    <location>
        <position position="748"/>
    </location>
    <ligand>
        <name>[4Fe-4S] cluster</name>
        <dbReference type="ChEBI" id="CHEBI:49883"/>
        <label>2</label>
    </ligand>
</feature>
<feature type="binding site" evidence="11">
    <location>
        <position position="745"/>
    </location>
    <ligand>
        <name>[4Fe-4S] cluster</name>
        <dbReference type="ChEBI" id="CHEBI:49883"/>
        <label>2</label>
    </ligand>
</feature>
<dbReference type="FunFam" id="3.40.50.920:FF:000007">
    <property type="entry name" value="Pyruvate:ferredoxin (Flavodoxin) oxidoreductase"/>
    <property type="match status" value="1"/>
</dbReference>
<evidence type="ECO:0000313" key="13">
    <source>
        <dbReference type="EMBL" id="KLU67441.1"/>
    </source>
</evidence>
<feature type="domain" description="4Fe-4S ferredoxin-type" evidence="12">
    <location>
        <begin position="736"/>
        <end position="767"/>
    </location>
</feature>
<dbReference type="GO" id="GO:0022900">
    <property type="term" value="P:electron transport chain"/>
    <property type="evidence" value="ECO:0007669"/>
    <property type="project" value="InterPro"/>
</dbReference>
<keyword evidence="6 9" id="KW-0560">Oxidoreductase</keyword>
<dbReference type="EMBL" id="LDZY01000002">
    <property type="protein sequence ID" value="KLU67441.1"/>
    <property type="molecule type" value="Genomic_DNA"/>
</dbReference>
<dbReference type="Pfam" id="PF01855">
    <property type="entry name" value="POR_N"/>
    <property type="match status" value="1"/>
</dbReference>
<dbReference type="STRING" id="476652.DEAC_c06530"/>
<dbReference type="SUPFAM" id="SSF53323">
    <property type="entry name" value="Pyruvate-ferredoxin oxidoreductase, PFOR, domain III"/>
    <property type="match status" value="1"/>
</dbReference>
<keyword evidence="8 11" id="KW-0411">Iron-sulfur</keyword>
<evidence type="ECO:0000256" key="10">
    <source>
        <dbReference type="PIRSR" id="PIRSR000159-2"/>
    </source>
</evidence>
<comment type="cofactor">
    <cofactor evidence="11">
        <name>[4Fe-4S] cluster</name>
        <dbReference type="ChEBI" id="CHEBI:49883"/>
    </cofactor>
    <text evidence="11">Binds 3 [4Fe-4S] clusters per subunit.</text>
</comment>
<dbReference type="InterPro" id="IPR011766">
    <property type="entry name" value="TPP_enzyme_TPP-bd"/>
</dbReference>
<dbReference type="InterPro" id="IPR009014">
    <property type="entry name" value="Transketo_C/PFOR_II"/>
</dbReference>
<comment type="catalytic activity">
    <reaction evidence="9">
        <text>2 oxidized [2Fe-2S]-[ferredoxin] + pyruvate + CoA = 2 reduced [2Fe-2S]-[ferredoxin] + acetyl-CoA + CO2 + H(+)</text>
        <dbReference type="Rhea" id="RHEA:12765"/>
        <dbReference type="Rhea" id="RHEA-COMP:10000"/>
        <dbReference type="Rhea" id="RHEA-COMP:10001"/>
        <dbReference type="ChEBI" id="CHEBI:15361"/>
        <dbReference type="ChEBI" id="CHEBI:15378"/>
        <dbReference type="ChEBI" id="CHEBI:16526"/>
        <dbReference type="ChEBI" id="CHEBI:33737"/>
        <dbReference type="ChEBI" id="CHEBI:33738"/>
        <dbReference type="ChEBI" id="CHEBI:57287"/>
        <dbReference type="ChEBI" id="CHEBI:57288"/>
        <dbReference type="EC" id="1.2.7.1"/>
    </reaction>
</comment>
<dbReference type="Pfam" id="PF01558">
    <property type="entry name" value="POR"/>
    <property type="match status" value="1"/>
</dbReference>
<accession>A0A0J1IRZ6</accession>
<dbReference type="SUPFAM" id="SSF52518">
    <property type="entry name" value="Thiamin diphosphate-binding fold (THDP-binding)"/>
    <property type="match status" value="2"/>
</dbReference>
<dbReference type="InterPro" id="IPR050722">
    <property type="entry name" value="Pyruvate:ferred/Flavod_OxRd"/>
</dbReference>
<keyword evidence="7 11" id="KW-0408">Iron</keyword>
<dbReference type="GO" id="GO:0005506">
    <property type="term" value="F:iron ion binding"/>
    <property type="evidence" value="ECO:0007669"/>
    <property type="project" value="InterPro"/>
</dbReference>
<dbReference type="Gene3D" id="3.40.50.920">
    <property type="match status" value="1"/>
</dbReference>
<dbReference type="SUPFAM" id="SSF54862">
    <property type="entry name" value="4Fe-4S ferredoxins"/>
    <property type="match status" value="1"/>
</dbReference>
<organism evidence="13 14">
    <name type="scientific">Desulfosporosinus acididurans</name>
    <dbReference type="NCBI Taxonomy" id="476652"/>
    <lineage>
        <taxon>Bacteria</taxon>
        <taxon>Bacillati</taxon>
        <taxon>Bacillota</taxon>
        <taxon>Clostridia</taxon>
        <taxon>Eubacteriales</taxon>
        <taxon>Desulfitobacteriaceae</taxon>
        <taxon>Desulfosporosinus</taxon>
    </lineage>
</organism>
<keyword evidence="3 11" id="KW-0004">4Fe-4S</keyword>
<feature type="binding site" evidence="11">
    <location>
        <position position="751"/>
    </location>
    <ligand>
        <name>[4Fe-4S] cluster</name>
        <dbReference type="ChEBI" id="CHEBI:49883"/>
        <label>2</label>
    </ligand>
</feature>
<gene>
    <name evidence="13" type="primary">nifJ_1</name>
    <name evidence="13" type="ORF">DEAC_c06530</name>
</gene>
<dbReference type="InterPro" id="IPR037112">
    <property type="entry name" value="Pyrv-flavodox_OxR_EKR_sf"/>
</dbReference>
<dbReference type="InterPro" id="IPR033412">
    <property type="entry name" value="PFOR_II"/>
</dbReference>
<evidence type="ECO:0000256" key="9">
    <source>
        <dbReference type="PIRNR" id="PIRNR000159"/>
    </source>
</evidence>
<evidence type="ECO:0000256" key="2">
    <source>
        <dbReference type="ARBA" id="ARBA00022448"/>
    </source>
</evidence>
<dbReference type="PATRIC" id="fig|476652.3.peg.668"/>
<feature type="binding site" evidence="11">
    <location>
        <position position="692"/>
    </location>
    <ligand>
        <name>[4Fe-4S] cluster</name>
        <dbReference type="ChEBI" id="CHEBI:49883"/>
        <label>1</label>
    </ligand>
</feature>
<feature type="binding site" evidence="11">
    <location>
        <position position="816"/>
    </location>
    <ligand>
        <name>[4Fe-4S] cluster</name>
        <dbReference type="ChEBI" id="CHEBI:49883"/>
        <label>3</label>
    </ligand>
</feature>
<dbReference type="Pfam" id="PF17147">
    <property type="entry name" value="PFOR_II"/>
    <property type="match status" value="1"/>
</dbReference>
<dbReference type="FunFam" id="3.40.50.970:FF:000012">
    <property type="entry name" value="Pyruvate:ferredoxin (Flavodoxin) oxidoreductase"/>
    <property type="match status" value="1"/>
</dbReference>
<dbReference type="FunFam" id="3.40.920.10:FF:000001">
    <property type="entry name" value="Pyruvate:ferredoxin (Flavodoxin) oxidoreductase"/>
    <property type="match status" value="1"/>
</dbReference>
<dbReference type="Gene3D" id="4.10.780.10">
    <property type="entry name" value="Pyruvate-flavodoxin oxidoreductase, EKR domain"/>
    <property type="match status" value="1"/>
</dbReference>
<dbReference type="InterPro" id="IPR017896">
    <property type="entry name" value="4Fe4S_Fe-S-bd"/>
</dbReference>
<dbReference type="EC" id="1.2.7.1" evidence="9"/>
<dbReference type="InterPro" id="IPR017900">
    <property type="entry name" value="4Fe4S_Fe_S_CS"/>
</dbReference>
<evidence type="ECO:0000256" key="6">
    <source>
        <dbReference type="ARBA" id="ARBA00023002"/>
    </source>
</evidence>
<evidence type="ECO:0000259" key="12">
    <source>
        <dbReference type="PROSITE" id="PS51379"/>
    </source>
</evidence>
<evidence type="ECO:0000256" key="8">
    <source>
        <dbReference type="ARBA" id="ARBA00023014"/>
    </source>
</evidence>
<dbReference type="CDD" id="cd07034">
    <property type="entry name" value="TPP_PYR_PFOR_IOR-alpha_like"/>
    <property type="match status" value="1"/>
</dbReference>
<keyword evidence="14" id="KW-1185">Reference proteome</keyword>
<sequence>MAKKMKTMDGNQAAAEASYALTEVATIFPITPSSPMAEGVDEWAAHGKKNLFDQPVRVVEMQSESGAAAATHGSLQAGALTTTYTASQGLLLMIPEMYKMAGNLVPAVFHVSARALATHALSIFGDHQDINAARQTGFTMICSNDVQEAMDLGFVAHLAAIKSRVPVLHFFDGFRTSHEVQKIETTSYDEIGKLVDYDKIKEFRDRALNPNHPVLRGTAQNPDIYFQGREVSNPIFEAVPDIVEDYFKEIKKVTGREYHPFQYYGDPGAETIIVAMGSVCNTIEETIDFLAQRGEKVGLIKVHLYRPFSKKYFFDVLPKSVKKIAVLDRTKEPGSTGEPLYLDIVQIFNHESSKPIVVGGRYGLGSRDTTPSQIIAVYQNLKKAQPKDRFTIGIVDDVSNTSLPIEETVDTSPEGTIRCKFWGLGSDGTVGANKSAIKIIGDNTDLYVQGYFEYDSKKSGGTTISHLRFGKKPIKSSYMVFDADYIACHNRSFIYHYDILKGLKKGGTFVLNCPWSAEEIGDHLPASLKRYIAKNNINFYIIDAISIAGEIGLGGRINMVMQAAFFKLAKVIPVEDAIQYLKDSIQKVYGKKGSNIVEMNHKAVDRGIEALHKVEVPASWAEVPDEEMPVKDEPDFVKNIQRPMARHEGEDLPTSSFVGVEDGTFPLSTTRYEKRGIAVYLPEWQIDKCIQCNQCSYVCPHATIRPFLLDDSELEKAPDTFKTKKPIGKGLEGYHYRIQVAPLDCTGCANCADVCPAPGKAIVMKPADHEIEMESENWEYAIKHVVEKRHLMDVKSLKGSQFAQPLLEFHGACPGCGETPYARLVTQLFGDRMIIANATGCSSIWGGSAPSVPYTVNAEGKGPAWMNPLFEDNAEFGYGMYLGSKQVRAKLAQLMRQGLESALSDNLKDAFREWLDNMEDGEGSKRASARLLEVMENEDSAGNPLLCEIKEKKDYLIKPSVWIFGGDGFAYDIGYNGIDHVIASGDDVNILVMDTEVYSNTGGQSSKATQTAAIAKFAAAGKRVRKKDLGLIATTYGYVYVAQIAMGANMNQTIKAIAEAESYHGPSIIIAYASCINHGIKSGMGTSIFEQKKAVEAGYWHLWRFDPRLKDQGKNPFILDSKEPTASFQDFLKGEIRYSSLLTVFPDVAQEMFDVAEGHARDKYQTLKRFAEMQY</sequence>
<reference evidence="13 14" key="1">
    <citation type="submission" date="2015-06" db="EMBL/GenBank/DDBJ databases">
        <title>Draft genome of the moderately acidophilic sulfate reducer Candidatus Desulfosporosinus acididurans strain M1.</title>
        <authorList>
            <person name="Poehlein A."/>
            <person name="Petzsch P."/>
            <person name="Johnson B.D."/>
            <person name="Schloemann M."/>
            <person name="Daniel R."/>
            <person name="Muehling M."/>
        </authorList>
    </citation>
    <scope>NUCLEOTIDE SEQUENCE [LARGE SCALE GENOMIC DNA]</scope>
    <source>
        <strain evidence="13 14">M1</strain>
    </source>
</reference>
<feature type="site" description="Important for catalytic activity" evidence="10">
    <location>
        <position position="31"/>
    </location>
</feature>
<dbReference type="PANTHER" id="PTHR32154:SF0">
    <property type="entry name" value="PYRUVATE-FLAVODOXIN OXIDOREDUCTASE-RELATED"/>
    <property type="match status" value="1"/>
</dbReference>
<dbReference type="AlphaFoldDB" id="A0A0J1IRZ6"/>
<dbReference type="Gene3D" id="3.40.920.10">
    <property type="entry name" value="Pyruvate-ferredoxin oxidoreductase, PFOR, domain III"/>
    <property type="match status" value="1"/>
</dbReference>
<dbReference type="InterPro" id="IPR002880">
    <property type="entry name" value="Pyrv_Fd/Flavodoxin_OxRdtase_N"/>
</dbReference>
<feature type="binding site" evidence="11">
    <location>
        <position position="813"/>
    </location>
    <ligand>
        <name>[4Fe-4S] cluster</name>
        <dbReference type="ChEBI" id="CHEBI:49883"/>
        <label>3</label>
    </ligand>
</feature>
<dbReference type="RefSeq" id="WP_047808584.1">
    <property type="nucleotide sequence ID" value="NZ_LDZY01000002.1"/>
</dbReference>
<feature type="site" description="Important for catalytic activity" evidence="10">
    <location>
        <position position="64"/>
    </location>
</feature>
<dbReference type="NCBIfam" id="TIGR02176">
    <property type="entry name" value="pyruv_ox_red"/>
    <property type="match status" value="1"/>
</dbReference>
<dbReference type="InterPro" id="IPR019456">
    <property type="entry name" value="Pyrv-flavodox_OxRtase_EKR"/>
</dbReference>
<keyword evidence="5 9" id="KW-0249">Electron transport</keyword>
<comment type="similarity">
    <text evidence="1 9">Belongs to the pyruvate:ferredoxin/flavodoxin oxidoreductase family.</text>
</comment>